<gene>
    <name evidence="2" type="ORF">Pyn_36809</name>
</gene>
<evidence type="ECO:0000313" key="3">
    <source>
        <dbReference type="Proteomes" id="UP000250321"/>
    </source>
</evidence>
<accession>A0A314UQM4</accession>
<organism evidence="2 3">
    <name type="scientific">Prunus yedoensis var. nudiflora</name>
    <dbReference type="NCBI Taxonomy" id="2094558"/>
    <lineage>
        <taxon>Eukaryota</taxon>
        <taxon>Viridiplantae</taxon>
        <taxon>Streptophyta</taxon>
        <taxon>Embryophyta</taxon>
        <taxon>Tracheophyta</taxon>
        <taxon>Spermatophyta</taxon>
        <taxon>Magnoliopsida</taxon>
        <taxon>eudicotyledons</taxon>
        <taxon>Gunneridae</taxon>
        <taxon>Pentapetalae</taxon>
        <taxon>rosids</taxon>
        <taxon>fabids</taxon>
        <taxon>Rosales</taxon>
        <taxon>Rosaceae</taxon>
        <taxon>Amygdaloideae</taxon>
        <taxon>Amygdaleae</taxon>
        <taxon>Prunus</taxon>
    </lineage>
</organism>
<evidence type="ECO:0000256" key="1">
    <source>
        <dbReference type="SAM" id="MobiDB-lite"/>
    </source>
</evidence>
<proteinExistence type="predicted"/>
<evidence type="ECO:0000313" key="2">
    <source>
        <dbReference type="EMBL" id="PQM39158.1"/>
    </source>
</evidence>
<comment type="caution">
    <text evidence="2">The sequence shown here is derived from an EMBL/GenBank/DDBJ whole genome shotgun (WGS) entry which is preliminary data.</text>
</comment>
<dbReference type="AlphaFoldDB" id="A0A314UQM4"/>
<dbReference type="OrthoDB" id="1826877at2759"/>
<feature type="region of interest" description="Disordered" evidence="1">
    <location>
        <begin position="90"/>
        <end position="113"/>
    </location>
</feature>
<reference evidence="2 3" key="1">
    <citation type="submission" date="2018-02" db="EMBL/GenBank/DDBJ databases">
        <title>Draft genome of wild Prunus yedoensis var. nudiflora.</title>
        <authorList>
            <person name="Baek S."/>
            <person name="Kim J.-H."/>
            <person name="Choi K."/>
            <person name="Kim G.-B."/>
            <person name="Cho A."/>
            <person name="Jang H."/>
            <person name="Shin C.-H."/>
            <person name="Yu H.-J."/>
            <person name="Mun J.-H."/>
        </authorList>
    </citation>
    <scope>NUCLEOTIDE SEQUENCE [LARGE SCALE GENOMIC DNA]</scope>
    <source>
        <strain evidence="3">cv. Jeju island</strain>
        <tissue evidence="2">Leaf</tissue>
    </source>
</reference>
<keyword evidence="3" id="KW-1185">Reference proteome</keyword>
<protein>
    <submittedName>
        <fullName evidence="2">Uncharacterized protein</fullName>
    </submittedName>
</protein>
<name>A0A314UQM4_PRUYE</name>
<dbReference type="EMBL" id="PJQY01003230">
    <property type="protein sequence ID" value="PQM39158.1"/>
    <property type="molecule type" value="Genomic_DNA"/>
</dbReference>
<sequence>MSRGGLDKEYLDHKIRFQLVTSSKPRTVKTLVKVKKCGIRVLYEQDAEELNRTMKQYSNRENSFYEDVIDCDFDKSDKVQGAITKRTHEQYCNETGPSGIGTLPKNHSRSAKE</sequence>
<dbReference type="Proteomes" id="UP000250321">
    <property type="component" value="Unassembled WGS sequence"/>
</dbReference>